<dbReference type="RefSeq" id="WP_271315041.1">
    <property type="nucleotide sequence ID" value="NZ_JABXJJ020000015.1"/>
</dbReference>
<reference evidence="2" key="1">
    <citation type="submission" date="2023-05" db="EMBL/GenBank/DDBJ databases">
        <title>Streptantibioticus silvisoli sp. nov., acidotolerant actinomycetes 1 from pine litter.</title>
        <authorList>
            <person name="Swiecimska M."/>
            <person name="Golinska P."/>
            <person name="Sangal V."/>
            <person name="Wachnowicz B."/>
            <person name="Goodfellow M."/>
        </authorList>
    </citation>
    <scope>NUCLEOTIDE SEQUENCE</scope>
    <source>
        <strain evidence="2">SL13</strain>
    </source>
</reference>
<protein>
    <submittedName>
        <fullName evidence="2">Uncharacterized protein</fullName>
    </submittedName>
</protein>
<feature type="compositionally biased region" description="Acidic residues" evidence="1">
    <location>
        <begin position="1"/>
        <end position="15"/>
    </location>
</feature>
<gene>
    <name evidence="2" type="ORF">POF50_013895</name>
</gene>
<feature type="compositionally biased region" description="Acidic residues" evidence="1">
    <location>
        <begin position="38"/>
        <end position="53"/>
    </location>
</feature>
<evidence type="ECO:0000313" key="2">
    <source>
        <dbReference type="EMBL" id="MDI5970420.1"/>
    </source>
</evidence>
<dbReference type="AlphaFoldDB" id="A0AA90H446"/>
<sequence length="75" mass="7873">MSDEPLEEREADPADAAEQRRPATGDDGTGTGNGSDDGMADGIDDGAADPPPDEADRADAIDQRRAVPVDDDDYR</sequence>
<accession>A0AA90H446</accession>
<feature type="region of interest" description="Disordered" evidence="1">
    <location>
        <begin position="1"/>
        <end position="75"/>
    </location>
</feature>
<organism evidence="2">
    <name type="scientific">Streptantibioticus silvisoli</name>
    <dbReference type="NCBI Taxonomy" id="2705255"/>
    <lineage>
        <taxon>Bacteria</taxon>
        <taxon>Bacillati</taxon>
        <taxon>Actinomycetota</taxon>
        <taxon>Actinomycetes</taxon>
        <taxon>Kitasatosporales</taxon>
        <taxon>Streptomycetaceae</taxon>
        <taxon>Streptantibioticus</taxon>
    </lineage>
</organism>
<proteinExistence type="predicted"/>
<name>A0AA90H446_9ACTN</name>
<feature type="compositionally biased region" description="Basic and acidic residues" evidence="1">
    <location>
        <begin position="54"/>
        <end position="68"/>
    </location>
</feature>
<evidence type="ECO:0000256" key="1">
    <source>
        <dbReference type="SAM" id="MobiDB-lite"/>
    </source>
</evidence>
<dbReference type="EMBL" id="JABXJJ020000015">
    <property type="protein sequence ID" value="MDI5970420.1"/>
    <property type="molecule type" value="Genomic_DNA"/>
</dbReference>
<comment type="caution">
    <text evidence="2">The sequence shown here is derived from an EMBL/GenBank/DDBJ whole genome shotgun (WGS) entry which is preliminary data.</text>
</comment>